<dbReference type="Gene3D" id="3.100.10.20">
    <property type="entry name" value="CRISPR-associated endonuclease Cas1, N-terminal domain"/>
    <property type="match status" value="1"/>
</dbReference>
<evidence type="ECO:0000256" key="7">
    <source>
        <dbReference type="ARBA" id="ARBA00023125"/>
    </source>
</evidence>
<dbReference type="STRING" id="1915309.AXG55_02205"/>
<keyword evidence="1 8" id="KW-0540">Nuclease</keyword>
<dbReference type="CDD" id="cd09719">
    <property type="entry name" value="Cas1_I-E"/>
    <property type="match status" value="1"/>
</dbReference>
<dbReference type="InterPro" id="IPR050646">
    <property type="entry name" value="Cas1"/>
</dbReference>
<dbReference type="EMBL" id="CP017834">
    <property type="protein sequence ID" value="APJ02799.1"/>
    <property type="molecule type" value="Genomic_DNA"/>
</dbReference>
<organism evidence="9 10">
    <name type="scientific">Silvanigrella aquatica</name>
    <dbReference type="NCBI Taxonomy" id="1915309"/>
    <lineage>
        <taxon>Bacteria</taxon>
        <taxon>Pseudomonadati</taxon>
        <taxon>Bdellovibrionota</taxon>
        <taxon>Oligoflexia</taxon>
        <taxon>Silvanigrellales</taxon>
        <taxon>Silvanigrellaceae</taxon>
        <taxon>Silvanigrella</taxon>
    </lineage>
</organism>
<dbReference type="AlphaFoldDB" id="A0A1L4CXX9"/>
<keyword evidence="3 8" id="KW-0255">Endonuclease</keyword>
<evidence type="ECO:0000256" key="3">
    <source>
        <dbReference type="ARBA" id="ARBA00022759"/>
    </source>
</evidence>
<feature type="binding site" evidence="8">
    <location>
        <position position="219"/>
    </location>
    <ligand>
        <name>Mn(2+)</name>
        <dbReference type="ChEBI" id="CHEBI:29035"/>
    </ligand>
</feature>
<evidence type="ECO:0000256" key="4">
    <source>
        <dbReference type="ARBA" id="ARBA00022801"/>
    </source>
</evidence>
<keyword evidence="10" id="KW-1185">Reference proteome</keyword>
<proteinExistence type="inferred from homology"/>
<dbReference type="GO" id="GO:0051607">
    <property type="term" value="P:defense response to virus"/>
    <property type="evidence" value="ECO:0007669"/>
    <property type="project" value="UniProtKB-UniRule"/>
</dbReference>
<reference evidence="9 10" key="1">
    <citation type="submission" date="2016-10" db="EMBL/GenBank/DDBJ databases">
        <title>Silvanigrella aquatica sp. nov., isolated from a freshwater lake located in the Black Forest, Germany, description of Silvanigrellaceae fam. nov., Silvanigrellales ord. nov., reclassification of the order Bdellovibrionales in the class Oligoflexia, reclassification of the families Bacteriovoracaceae and Halobacteriovoraceae in the new order Bacteriovoracales ord. nov., and reclassification of the family Pseudobacteriovoracaceae in the order Oligoflexiales.</title>
        <authorList>
            <person name="Hahn M.W."/>
            <person name="Schmidt J."/>
            <person name="Koll U."/>
            <person name="Rohde M."/>
            <person name="Verbag S."/>
            <person name="Pitt A."/>
            <person name="Nakai R."/>
            <person name="Naganuma T."/>
            <person name="Lang E."/>
        </authorList>
    </citation>
    <scope>NUCLEOTIDE SEQUENCE [LARGE SCALE GENOMIC DNA]</scope>
    <source>
        <strain evidence="9 10">MWH-Nonnen-W8red</strain>
    </source>
</reference>
<protein>
    <recommendedName>
        <fullName evidence="8">CRISPR-associated endonuclease Cas1</fullName>
        <ecNumber evidence="8">3.1.-.-</ecNumber>
    </recommendedName>
</protein>
<dbReference type="Pfam" id="PF01867">
    <property type="entry name" value="Cas_Cas1"/>
    <property type="match status" value="2"/>
</dbReference>
<dbReference type="KEGG" id="saqi:AXG55_02205"/>
<feature type="binding site" evidence="8">
    <location>
        <position position="139"/>
    </location>
    <ligand>
        <name>Mn(2+)</name>
        <dbReference type="ChEBI" id="CHEBI:29035"/>
    </ligand>
</feature>
<name>A0A1L4CXX9_9BACT</name>
<keyword evidence="4 8" id="KW-0378">Hydrolase</keyword>
<dbReference type="PANTHER" id="PTHR34353:SF3">
    <property type="entry name" value="CRISPR-ASSOCIATED ENDONUCLEASE CAS1"/>
    <property type="match status" value="1"/>
</dbReference>
<dbReference type="InterPro" id="IPR033641">
    <property type="entry name" value="Cas1_I-E"/>
</dbReference>
<keyword evidence="7 8" id="KW-0238">DNA-binding</keyword>
<comment type="subunit">
    <text evidence="8">Homodimer, forms a heterotetramer with a Cas2 homodimer.</text>
</comment>
<dbReference type="EC" id="3.1.-.-" evidence="8"/>
<dbReference type="Gene3D" id="1.20.120.920">
    <property type="entry name" value="CRISPR-associated endonuclease Cas1, C-terminal domain"/>
    <property type="match status" value="1"/>
</dbReference>
<evidence type="ECO:0000256" key="5">
    <source>
        <dbReference type="ARBA" id="ARBA00022842"/>
    </source>
</evidence>
<keyword evidence="5 8" id="KW-0460">Magnesium</keyword>
<accession>A0A1L4CXX9</accession>
<evidence type="ECO:0000256" key="1">
    <source>
        <dbReference type="ARBA" id="ARBA00022722"/>
    </source>
</evidence>
<evidence type="ECO:0000256" key="6">
    <source>
        <dbReference type="ARBA" id="ARBA00023118"/>
    </source>
</evidence>
<evidence type="ECO:0000256" key="8">
    <source>
        <dbReference type="HAMAP-Rule" id="MF_01470"/>
    </source>
</evidence>
<dbReference type="PANTHER" id="PTHR34353">
    <property type="entry name" value="CRISPR-ASSOCIATED ENDONUCLEASE CAS1 1"/>
    <property type="match status" value="1"/>
</dbReference>
<dbReference type="Proteomes" id="UP000184731">
    <property type="component" value="Chromosome"/>
</dbReference>
<evidence type="ECO:0000313" key="10">
    <source>
        <dbReference type="Proteomes" id="UP000184731"/>
    </source>
</evidence>
<dbReference type="GO" id="GO:0004520">
    <property type="term" value="F:DNA endonuclease activity"/>
    <property type="evidence" value="ECO:0007669"/>
    <property type="project" value="InterPro"/>
</dbReference>
<comment type="cofactor">
    <cofactor evidence="8">
        <name>Mg(2+)</name>
        <dbReference type="ChEBI" id="CHEBI:18420"/>
    </cofactor>
    <cofactor evidence="8">
        <name>Mn(2+)</name>
        <dbReference type="ChEBI" id="CHEBI:29035"/>
    </cofactor>
</comment>
<evidence type="ECO:0000313" key="9">
    <source>
        <dbReference type="EMBL" id="APJ02799.1"/>
    </source>
</evidence>
<dbReference type="NCBIfam" id="TIGR00287">
    <property type="entry name" value="cas1"/>
    <property type="match status" value="1"/>
</dbReference>
<dbReference type="GO" id="GO:0003677">
    <property type="term" value="F:DNA binding"/>
    <property type="evidence" value="ECO:0007669"/>
    <property type="project" value="UniProtKB-KW"/>
</dbReference>
<comment type="similarity">
    <text evidence="8">Belongs to the CRISPR-associated endonuclease Cas1 family.</text>
</comment>
<keyword evidence="8" id="KW-0464">Manganese</keyword>
<sequence>MKDLTILPKIRDSISYLYIEQGIIEQDDKSISVFDETGKTQIPISSLTLLMLGPGTKITHAAIKTTVENGCLIAWTGEESVRFYASGSGETRSSSALYLQAKLAINNESRIEIARKMYQKRFSDPLPKQLTLEQIRGKEGVRVRGIYHKEMEKYGLKWKGRDYDRKDWNKADEYNRAIAAGNACLYGICHSAIVALGLSPALGFIHCGKQLSFVYDIGDLYKAELTIPIGIEIAVNKPKDLERTVRLRLRDEFKKQRILSRIVEDIQELLGLNEINSKNFDTDPAAPGFLIGENSVTAGGKNHGDHHS</sequence>
<gene>
    <name evidence="8" type="primary">cas1</name>
    <name evidence="9" type="ORF">AXG55_02205</name>
</gene>
<dbReference type="GO" id="GO:0016787">
    <property type="term" value="F:hydrolase activity"/>
    <property type="evidence" value="ECO:0007669"/>
    <property type="project" value="UniProtKB-KW"/>
</dbReference>
<dbReference type="InterPro" id="IPR042206">
    <property type="entry name" value="CRISPR-assoc_Cas1_C"/>
</dbReference>
<dbReference type="HAMAP" id="MF_01470">
    <property type="entry name" value="Cas1"/>
    <property type="match status" value="1"/>
</dbReference>
<keyword evidence="2 8" id="KW-0479">Metal-binding</keyword>
<dbReference type="OrthoDB" id="9777847at2"/>
<dbReference type="InterPro" id="IPR019851">
    <property type="entry name" value="CRISPR-assoc_Cas1_ECOLI"/>
</dbReference>
<dbReference type="RefSeq" id="WP_148696507.1">
    <property type="nucleotide sequence ID" value="NZ_CP017834.1"/>
</dbReference>
<dbReference type="GO" id="GO:0043571">
    <property type="term" value="P:maintenance of CRISPR repeat elements"/>
    <property type="evidence" value="ECO:0007669"/>
    <property type="project" value="UniProtKB-UniRule"/>
</dbReference>
<keyword evidence="6 8" id="KW-0051">Antiviral defense</keyword>
<evidence type="ECO:0000256" key="2">
    <source>
        <dbReference type="ARBA" id="ARBA00022723"/>
    </source>
</evidence>
<dbReference type="InterPro" id="IPR042211">
    <property type="entry name" value="CRISPR-assoc_Cas1_N"/>
</dbReference>
<feature type="binding site" evidence="8">
    <location>
        <position position="206"/>
    </location>
    <ligand>
        <name>Mn(2+)</name>
        <dbReference type="ChEBI" id="CHEBI:29035"/>
    </ligand>
</feature>
<dbReference type="GO" id="GO:0046872">
    <property type="term" value="F:metal ion binding"/>
    <property type="evidence" value="ECO:0007669"/>
    <property type="project" value="UniProtKB-UniRule"/>
</dbReference>
<dbReference type="InterPro" id="IPR002729">
    <property type="entry name" value="CRISPR-assoc_Cas1"/>
</dbReference>
<comment type="function">
    <text evidence="8">CRISPR (clustered regularly interspaced short palindromic repeat), is an adaptive immune system that provides protection against mobile genetic elements (viruses, transposable elements and conjugative plasmids). CRISPR clusters contain spacers, sequences complementary to antecedent mobile elements, and target invading nucleic acids. CRISPR clusters are transcribed and processed into CRISPR RNA (crRNA). Acts as a dsDNA endonuclease. Involved in the integration of spacer DNA into the CRISPR cassette.</text>
</comment>
<dbReference type="NCBIfam" id="TIGR03638">
    <property type="entry name" value="cas1_ECOLI"/>
    <property type="match status" value="1"/>
</dbReference>